<protein>
    <submittedName>
        <fullName evidence="2">Uncharacterized protein</fullName>
    </submittedName>
</protein>
<evidence type="ECO:0000313" key="3">
    <source>
        <dbReference type="Proteomes" id="UP001281003"/>
    </source>
</evidence>
<dbReference type="AlphaFoldDB" id="A0AAE0UD11"/>
<keyword evidence="1" id="KW-0812">Transmembrane</keyword>
<keyword evidence="1" id="KW-0472">Membrane</keyword>
<evidence type="ECO:0000256" key="1">
    <source>
        <dbReference type="SAM" id="Phobius"/>
    </source>
</evidence>
<reference evidence="2" key="1">
    <citation type="journal article" date="2023" name="Mol. Phylogenet. Evol.">
        <title>Genome-scale phylogeny and comparative genomics of the fungal order Sordariales.</title>
        <authorList>
            <person name="Hensen N."/>
            <person name="Bonometti L."/>
            <person name="Westerberg I."/>
            <person name="Brannstrom I.O."/>
            <person name="Guillou S."/>
            <person name="Cros-Aarteil S."/>
            <person name="Calhoun S."/>
            <person name="Haridas S."/>
            <person name="Kuo A."/>
            <person name="Mondo S."/>
            <person name="Pangilinan J."/>
            <person name="Riley R."/>
            <person name="LaButti K."/>
            <person name="Andreopoulos B."/>
            <person name="Lipzen A."/>
            <person name="Chen C."/>
            <person name="Yan M."/>
            <person name="Daum C."/>
            <person name="Ng V."/>
            <person name="Clum A."/>
            <person name="Steindorff A."/>
            <person name="Ohm R.A."/>
            <person name="Martin F."/>
            <person name="Silar P."/>
            <person name="Natvig D.O."/>
            <person name="Lalanne C."/>
            <person name="Gautier V."/>
            <person name="Ament-Velasquez S.L."/>
            <person name="Kruys A."/>
            <person name="Hutchinson M.I."/>
            <person name="Powell A.J."/>
            <person name="Barry K."/>
            <person name="Miller A.N."/>
            <person name="Grigoriev I.V."/>
            <person name="Debuchy R."/>
            <person name="Gladieux P."/>
            <person name="Hiltunen Thoren M."/>
            <person name="Johannesson H."/>
        </authorList>
    </citation>
    <scope>NUCLEOTIDE SEQUENCE</scope>
    <source>
        <strain evidence="2">FGSC 1904</strain>
    </source>
</reference>
<proteinExistence type="predicted"/>
<dbReference type="Proteomes" id="UP001281003">
    <property type="component" value="Unassembled WGS sequence"/>
</dbReference>
<keyword evidence="1" id="KW-1133">Transmembrane helix</keyword>
<feature type="transmembrane region" description="Helical" evidence="1">
    <location>
        <begin position="70"/>
        <end position="92"/>
    </location>
</feature>
<accession>A0AAE0UD11</accession>
<evidence type="ECO:0000313" key="2">
    <source>
        <dbReference type="EMBL" id="KAK3399608.1"/>
    </source>
</evidence>
<gene>
    <name evidence="2" type="ORF">B0T20DRAFT_468016</name>
</gene>
<name>A0AAE0UD11_SORBR</name>
<organism evidence="2 3">
    <name type="scientific">Sordaria brevicollis</name>
    <dbReference type="NCBI Taxonomy" id="83679"/>
    <lineage>
        <taxon>Eukaryota</taxon>
        <taxon>Fungi</taxon>
        <taxon>Dikarya</taxon>
        <taxon>Ascomycota</taxon>
        <taxon>Pezizomycotina</taxon>
        <taxon>Sordariomycetes</taxon>
        <taxon>Sordariomycetidae</taxon>
        <taxon>Sordariales</taxon>
        <taxon>Sordariaceae</taxon>
        <taxon>Sordaria</taxon>
    </lineage>
</organism>
<reference evidence="2" key="2">
    <citation type="submission" date="2023-07" db="EMBL/GenBank/DDBJ databases">
        <authorList>
            <consortium name="Lawrence Berkeley National Laboratory"/>
            <person name="Haridas S."/>
            <person name="Hensen N."/>
            <person name="Bonometti L."/>
            <person name="Westerberg I."/>
            <person name="Brannstrom I.O."/>
            <person name="Guillou S."/>
            <person name="Cros-Aarteil S."/>
            <person name="Calhoun S."/>
            <person name="Kuo A."/>
            <person name="Mondo S."/>
            <person name="Pangilinan J."/>
            <person name="Riley R."/>
            <person name="LaButti K."/>
            <person name="Andreopoulos B."/>
            <person name="Lipzen A."/>
            <person name="Chen C."/>
            <person name="Yanf M."/>
            <person name="Daum C."/>
            <person name="Ng V."/>
            <person name="Clum A."/>
            <person name="Steindorff A."/>
            <person name="Ohm R."/>
            <person name="Martin F."/>
            <person name="Silar P."/>
            <person name="Natvig D."/>
            <person name="Lalanne C."/>
            <person name="Gautier V."/>
            <person name="Ament-velasquez S.L."/>
            <person name="Kruys A."/>
            <person name="Hutchinson M.I."/>
            <person name="Powell A.J."/>
            <person name="Barry K."/>
            <person name="Miller A.N."/>
            <person name="Grigoriev I.V."/>
            <person name="Debuchy R."/>
            <person name="Gladieux P."/>
            <person name="Thoren M.H."/>
            <person name="Johannesson H."/>
        </authorList>
    </citation>
    <scope>NUCLEOTIDE SEQUENCE</scope>
    <source>
        <strain evidence="2">FGSC 1904</strain>
    </source>
</reference>
<keyword evidence="3" id="KW-1185">Reference proteome</keyword>
<comment type="caution">
    <text evidence="2">The sequence shown here is derived from an EMBL/GenBank/DDBJ whole genome shotgun (WGS) entry which is preliminary data.</text>
</comment>
<sequence>MAPISNNITDTITTAITNAIEGLPNSPPKVPITFNFYLSPGPEPEQFTTAPIDPDLMAVSTIYASFANSWMGTVAFASFIIGLASWICWFLWHQDMSEMTWTWRFWDNFRWPMTEKRQFRADLKGGVTDLLNVTGDTYRLMKEGFGVLAHQNDLLLEQKGVKIRPCIHLRGEGCDCGPDRVKLWVSSVWDVGPGRGWRTDEGSEGEGSQETLLSQTWADLEQGLGADGRSDETLVDDEQEASCLPLGLITKIRKRD</sequence>
<dbReference type="EMBL" id="JAUTDP010000004">
    <property type="protein sequence ID" value="KAK3399608.1"/>
    <property type="molecule type" value="Genomic_DNA"/>
</dbReference>